<dbReference type="OrthoDB" id="3196946at2"/>
<dbReference type="RefSeq" id="WP_039680164.1">
    <property type="nucleotide sequence ID" value="NZ_JAWGXO010000013.1"/>
</dbReference>
<comment type="caution">
    <text evidence="1">The sequence shown here is derived from an EMBL/GenBank/DDBJ whole genome shotgun (WGS) entry which is preliminary data.</text>
</comment>
<gene>
    <name evidence="1" type="ORF">QX51_12085</name>
</gene>
<proteinExistence type="predicted"/>
<dbReference type="Proteomes" id="UP000031189">
    <property type="component" value="Unassembled WGS sequence"/>
</dbReference>
<accession>A0A0B3VV95</accession>
<protein>
    <recommendedName>
        <fullName evidence="3">CRISPR-associated protein</fullName>
    </recommendedName>
</protein>
<evidence type="ECO:0000313" key="2">
    <source>
        <dbReference type="Proteomes" id="UP000031189"/>
    </source>
</evidence>
<sequence>MNKLEIFINDLCGVFDNENQINQELESGKQIHPKAKHINGICNNKINNLPDDFDGYFVIEESYYEQGKFKNVLPHLFLFTLNEDNDVVLTSYDIPENISKADFRNDNEDLVMDYKELKVSSKFTPMIYKYKDGVYEGSSVSNFSAETEFTLNERIENGKMYVSEVFRKNGKITFGFVDPIIYEKKSI</sequence>
<keyword evidence="2" id="KW-1185">Reference proteome</keyword>
<reference evidence="1 2" key="1">
    <citation type="submission" date="2014-12" db="EMBL/GenBank/DDBJ databases">
        <title>Draft genome sequence of Terrisporobacter sp. 08-306576, isolated from the blood culture of a bacteremia patient.</title>
        <authorList>
            <person name="Lund L.C."/>
            <person name="Sydenham T.V."/>
            <person name="Hogh S.V."/>
            <person name="Skov M.N."/>
            <person name="Kemp M."/>
            <person name="Justesen U.S."/>
        </authorList>
    </citation>
    <scope>NUCLEOTIDE SEQUENCE [LARGE SCALE GENOMIC DNA]</scope>
    <source>
        <strain evidence="1 2">08-306576</strain>
    </source>
</reference>
<evidence type="ECO:0008006" key="3">
    <source>
        <dbReference type="Google" id="ProtNLM"/>
    </source>
</evidence>
<organism evidence="1 2">
    <name type="scientific">Terrisporobacter othiniensis</name>
    <dbReference type="NCBI Taxonomy" id="1577792"/>
    <lineage>
        <taxon>Bacteria</taxon>
        <taxon>Bacillati</taxon>
        <taxon>Bacillota</taxon>
        <taxon>Clostridia</taxon>
        <taxon>Peptostreptococcales</taxon>
        <taxon>Peptostreptococcaceae</taxon>
        <taxon>Terrisporobacter</taxon>
    </lineage>
</organism>
<dbReference type="AlphaFoldDB" id="A0A0B3VV95"/>
<name>A0A0B3VV95_9FIRM</name>
<evidence type="ECO:0000313" key="1">
    <source>
        <dbReference type="EMBL" id="KHS56713.1"/>
    </source>
</evidence>
<dbReference type="EMBL" id="JWHR01000109">
    <property type="protein sequence ID" value="KHS56713.1"/>
    <property type="molecule type" value="Genomic_DNA"/>
</dbReference>